<dbReference type="RefSeq" id="WP_184838917.1">
    <property type="nucleotide sequence ID" value="NZ_BAAAVN010000018.1"/>
</dbReference>
<organism evidence="2 3">
    <name type="scientific">Kribbella solani</name>
    <dbReference type="NCBI Taxonomy" id="236067"/>
    <lineage>
        <taxon>Bacteria</taxon>
        <taxon>Bacillati</taxon>
        <taxon>Actinomycetota</taxon>
        <taxon>Actinomycetes</taxon>
        <taxon>Propionibacteriales</taxon>
        <taxon>Kribbellaceae</taxon>
        <taxon>Kribbella</taxon>
    </lineage>
</organism>
<evidence type="ECO:0000259" key="1">
    <source>
        <dbReference type="Pfam" id="PF12697"/>
    </source>
</evidence>
<dbReference type="Gene3D" id="3.40.50.1820">
    <property type="entry name" value="alpha/beta hydrolase"/>
    <property type="match status" value="1"/>
</dbReference>
<name>A0A841E3S6_9ACTN</name>
<gene>
    <name evidence="2" type="ORF">HDA44_005339</name>
</gene>
<sequence length="209" mass="23067">MRFVLIPGAGCTSWHWHPVTDGLRARGHEVIAVDLPCQDPSAGLAAYVDTVVNAVPDGEEVVVVAHSLGGFTGTLVCDRLPVKEFVLVTAMVPAPGERISEWWPNTGHVVEPSDADLFFHDLPAEYAAEARQQLRTQTAGPMNDPCTFERWPEVPTRAVITRDDRVFPVDFLRRVTTERLGFAPDELPGSHFPMLGQADAMLEYLLPNR</sequence>
<reference evidence="2 3" key="1">
    <citation type="submission" date="2020-08" db="EMBL/GenBank/DDBJ databases">
        <title>Sequencing the genomes of 1000 actinobacteria strains.</title>
        <authorList>
            <person name="Klenk H.-P."/>
        </authorList>
    </citation>
    <scope>NUCLEOTIDE SEQUENCE [LARGE SCALE GENOMIC DNA]</scope>
    <source>
        <strain evidence="2 3">DSM 17294</strain>
    </source>
</reference>
<evidence type="ECO:0000313" key="3">
    <source>
        <dbReference type="Proteomes" id="UP000558997"/>
    </source>
</evidence>
<keyword evidence="3" id="KW-1185">Reference proteome</keyword>
<dbReference type="GO" id="GO:0003824">
    <property type="term" value="F:catalytic activity"/>
    <property type="evidence" value="ECO:0007669"/>
    <property type="project" value="UniProtKB-ARBA"/>
</dbReference>
<protein>
    <submittedName>
        <fullName evidence="2">Pimeloyl-ACP methyl ester carboxylesterase</fullName>
    </submittedName>
</protein>
<dbReference type="InterPro" id="IPR029058">
    <property type="entry name" value="AB_hydrolase_fold"/>
</dbReference>
<dbReference type="PANTHER" id="PTHR37017">
    <property type="entry name" value="AB HYDROLASE-1 DOMAIN-CONTAINING PROTEIN-RELATED"/>
    <property type="match status" value="1"/>
</dbReference>
<dbReference type="InterPro" id="IPR000073">
    <property type="entry name" value="AB_hydrolase_1"/>
</dbReference>
<dbReference type="InterPro" id="IPR052897">
    <property type="entry name" value="Sec-Metab_Biosynth_Hydrolase"/>
</dbReference>
<evidence type="ECO:0000313" key="2">
    <source>
        <dbReference type="EMBL" id="MBB5981998.1"/>
    </source>
</evidence>
<dbReference type="PANTHER" id="PTHR37017:SF11">
    <property type="entry name" value="ESTERASE_LIPASE_THIOESTERASE DOMAIN-CONTAINING PROTEIN"/>
    <property type="match status" value="1"/>
</dbReference>
<dbReference type="AlphaFoldDB" id="A0A841E3S6"/>
<dbReference type="Pfam" id="PF12697">
    <property type="entry name" value="Abhydrolase_6"/>
    <property type="match status" value="1"/>
</dbReference>
<dbReference type="SUPFAM" id="SSF53474">
    <property type="entry name" value="alpha/beta-Hydrolases"/>
    <property type="match status" value="1"/>
</dbReference>
<comment type="caution">
    <text evidence="2">The sequence shown here is derived from an EMBL/GenBank/DDBJ whole genome shotgun (WGS) entry which is preliminary data.</text>
</comment>
<accession>A0A841E3S6</accession>
<dbReference type="Proteomes" id="UP000558997">
    <property type="component" value="Unassembled WGS sequence"/>
</dbReference>
<proteinExistence type="predicted"/>
<feature type="domain" description="AB hydrolase-1" evidence="1">
    <location>
        <begin position="3"/>
        <end position="201"/>
    </location>
</feature>
<dbReference type="EMBL" id="JACHNF010000001">
    <property type="protein sequence ID" value="MBB5981998.1"/>
    <property type="molecule type" value="Genomic_DNA"/>
</dbReference>